<feature type="domain" description="HTH cro/C1-type" evidence="2">
    <location>
        <begin position="28"/>
        <end position="63"/>
    </location>
</feature>
<dbReference type="Proteomes" id="UP001500620">
    <property type="component" value="Unassembled WGS sequence"/>
</dbReference>
<dbReference type="RefSeq" id="WP_345136915.1">
    <property type="nucleotide sequence ID" value="NZ_BAABAT010000038.1"/>
</dbReference>
<name>A0ABP8DNF8_9ACTN</name>
<evidence type="ECO:0000256" key="1">
    <source>
        <dbReference type="SAM" id="MobiDB-lite"/>
    </source>
</evidence>
<accession>A0ABP8DNF8</accession>
<gene>
    <name evidence="3" type="ORF">GCM10022255_086970</name>
</gene>
<protein>
    <recommendedName>
        <fullName evidence="2">HTH cro/C1-type domain-containing protein</fullName>
    </recommendedName>
</protein>
<dbReference type="Gene3D" id="1.10.260.40">
    <property type="entry name" value="lambda repressor-like DNA-binding domains"/>
    <property type="match status" value="1"/>
</dbReference>
<dbReference type="InterPro" id="IPR001387">
    <property type="entry name" value="Cro/C1-type_HTH"/>
</dbReference>
<dbReference type="SUPFAM" id="SSF47413">
    <property type="entry name" value="lambda repressor-like DNA-binding domains"/>
    <property type="match status" value="1"/>
</dbReference>
<sequence>MGHLIAAYRRHPHHGIPISQEIVGSWVGVTQGQISRLENGQPEHHLDRLIHWARLLGIPADLLWFTHPTLHGSIVAEPDPPDPASGLYAAESSNGAGRAGSDDEEEPLHRRTVLYGIVGALSVARNTLPAGDRMEAVRRNVDRGLRAPVTPSDVEEWERTAWQYACDVGVVSPATVLPELLVDLDEAHARLTEADDKLRDRLARVCAELSALTAITLIASDLPGQARRFWRTAIRAADQTTDHELQARIRGRRAVFALYDDLPVTTALTLAEDAVTVSDGQATAGSASGYAARAQGLAQLGLHNDARRALSHLEATFDRLEAATVDDRRSQWGWGQQRLLHVASFVYAHAGDTSRATQAQESALALYPTQLYQGRAQIELHRATCLVAGGDPIEGARHTVRTLTGLASPLRHDALIRRSAQHVVDAIPVKAANDPAVCEARHMLTSMATRHD</sequence>
<dbReference type="InterPro" id="IPR010982">
    <property type="entry name" value="Lambda_DNA-bd_dom_sf"/>
</dbReference>
<proteinExistence type="predicted"/>
<keyword evidence="4" id="KW-1185">Reference proteome</keyword>
<dbReference type="CDD" id="cd00093">
    <property type="entry name" value="HTH_XRE"/>
    <property type="match status" value="1"/>
</dbReference>
<dbReference type="EMBL" id="BAABAT010000038">
    <property type="protein sequence ID" value="GAA4260000.1"/>
    <property type="molecule type" value="Genomic_DNA"/>
</dbReference>
<comment type="caution">
    <text evidence="3">The sequence shown here is derived from an EMBL/GenBank/DDBJ whole genome shotgun (WGS) entry which is preliminary data.</text>
</comment>
<organism evidence="3 4">
    <name type="scientific">Dactylosporangium darangshiense</name>
    <dbReference type="NCBI Taxonomy" id="579108"/>
    <lineage>
        <taxon>Bacteria</taxon>
        <taxon>Bacillati</taxon>
        <taxon>Actinomycetota</taxon>
        <taxon>Actinomycetes</taxon>
        <taxon>Micromonosporales</taxon>
        <taxon>Micromonosporaceae</taxon>
        <taxon>Dactylosporangium</taxon>
    </lineage>
</organism>
<evidence type="ECO:0000259" key="2">
    <source>
        <dbReference type="PROSITE" id="PS50943"/>
    </source>
</evidence>
<evidence type="ECO:0000313" key="4">
    <source>
        <dbReference type="Proteomes" id="UP001500620"/>
    </source>
</evidence>
<evidence type="ECO:0000313" key="3">
    <source>
        <dbReference type="EMBL" id="GAA4260000.1"/>
    </source>
</evidence>
<dbReference type="PROSITE" id="PS50943">
    <property type="entry name" value="HTH_CROC1"/>
    <property type="match status" value="1"/>
</dbReference>
<feature type="region of interest" description="Disordered" evidence="1">
    <location>
        <begin position="75"/>
        <end position="106"/>
    </location>
</feature>
<reference evidence="4" key="1">
    <citation type="journal article" date="2019" name="Int. J. Syst. Evol. Microbiol.">
        <title>The Global Catalogue of Microorganisms (GCM) 10K type strain sequencing project: providing services to taxonomists for standard genome sequencing and annotation.</title>
        <authorList>
            <consortium name="The Broad Institute Genomics Platform"/>
            <consortium name="The Broad Institute Genome Sequencing Center for Infectious Disease"/>
            <person name="Wu L."/>
            <person name="Ma J."/>
        </authorList>
    </citation>
    <scope>NUCLEOTIDE SEQUENCE [LARGE SCALE GENOMIC DNA]</scope>
    <source>
        <strain evidence="4">JCM 17441</strain>
    </source>
</reference>